<organism evidence="3 4">
    <name type="scientific">Parasulfuritortus cantonensis</name>
    <dbReference type="NCBI Taxonomy" id="2528202"/>
    <lineage>
        <taxon>Bacteria</taxon>
        <taxon>Pseudomonadati</taxon>
        <taxon>Pseudomonadota</taxon>
        <taxon>Betaproteobacteria</taxon>
        <taxon>Nitrosomonadales</taxon>
        <taxon>Thiobacillaceae</taxon>
        <taxon>Parasulfuritortus</taxon>
    </lineage>
</organism>
<comment type="caution">
    <text evidence="3">The sequence shown here is derived from an EMBL/GenBank/DDBJ whole genome shotgun (WGS) entry which is preliminary data.</text>
</comment>
<proteinExistence type="predicted"/>
<dbReference type="EMBL" id="SJZB01000035">
    <property type="protein sequence ID" value="TCJ13934.1"/>
    <property type="molecule type" value="Genomic_DNA"/>
</dbReference>
<evidence type="ECO:0000313" key="3">
    <source>
        <dbReference type="EMBL" id="TCJ13934.1"/>
    </source>
</evidence>
<dbReference type="PRINTS" id="PR00038">
    <property type="entry name" value="HTHLUXR"/>
</dbReference>
<dbReference type="Pfam" id="PF00196">
    <property type="entry name" value="GerE"/>
    <property type="match status" value="1"/>
</dbReference>
<dbReference type="GO" id="GO:0003677">
    <property type="term" value="F:DNA binding"/>
    <property type="evidence" value="ECO:0007669"/>
    <property type="project" value="UniProtKB-KW"/>
</dbReference>
<keyword evidence="1" id="KW-0238">DNA-binding</keyword>
<gene>
    <name evidence="3" type="ORF">EZJ19_09635</name>
</gene>
<name>A0A4R1BAH0_9PROT</name>
<dbReference type="InterPro" id="IPR039420">
    <property type="entry name" value="WalR-like"/>
</dbReference>
<dbReference type="OrthoDB" id="9794397at2"/>
<dbReference type="Gene3D" id="3.40.50.2300">
    <property type="match status" value="1"/>
</dbReference>
<sequence length="187" mass="20000">MIWLHLPTEAGAPLPDAAGSQSGPVERRRDANSAELVNLAVHIAPSCAVVALSNYVTQEEGLLCLEAGASGYTSALSNPAVLRQIAMVVENGGLWVGPDLMARLRTALSRLQPQQLRMIEAKLAALSPREREVALAVSAGAANKEIARDMGITERTVKAHLTEIFERMGVRDRMQLALLINGKAAEN</sequence>
<dbReference type="InterPro" id="IPR000792">
    <property type="entry name" value="Tscrpt_reg_LuxR_C"/>
</dbReference>
<dbReference type="PANTHER" id="PTHR43214">
    <property type="entry name" value="TWO-COMPONENT RESPONSE REGULATOR"/>
    <property type="match status" value="1"/>
</dbReference>
<feature type="domain" description="HTH luxR-type" evidence="2">
    <location>
        <begin position="119"/>
        <end position="184"/>
    </location>
</feature>
<evidence type="ECO:0000313" key="4">
    <source>
        <dbReference type="Proteomes" id="UP000295443"/>
    </source>
</evidence>
<dbReference type="GO" id="GO:0006355">
    <property type="term" value="P:regulation of DNA-templated transcription"/>
    <property type="evidence" value="ECO:0007669"/>
    <property type="project" value="InterPro"/>
</dbReference>
<keyword evidence="4" id="KW-1185">Reference proteome</keyword>
<dbReference type="SMART" id="SM00421">
    <property type="entry name" value="HTH_LUXR"/>
    <property type="match status" value="1"/>
</dbReference>
<evidence type="ECO:0000256" key="1">
    <source>
        <dbReference type="ARBA" id="ARBA00023125"/>
    </source>
</evidence>
<evidence type="ECO:0000259" key="2">
    <source>
        <dbReference type="PROSITE" id="PS50043"/>
    </source>
</evidence>
<dbReference type="CDD" id="cd06170">
    <property type="entry name" value="LuxR_C_like"/>
    <property type="match status" value="1"/>
</dbReference>
<reference evidence="3 4" key="1">
    <citation type="submission" date="2019-03" db="EMBL/GenBank/DDBJ databases">
        <title>Genome sequence of Thiobacillaceae bacterium LSR1, a sulfur-oxidizing bacterium isolated from freshwater sediment.</title>
        <authorList>
            <person name="Li S."/>
        </authorList>
    </citation>
    <scope>NUCLEOTIDE SEQUENCE [LARGE SCALE GENOMIC DNA]</scope>
    <source>
        <strain evidence="3 4">LSR1</strain>
    </source>
</reference>
<dbReference type="Proteomes" id="UP000295443">
    <property type="component" value="Unassembled WGS sequence"/>
</dbReference>
<dbReference type="InterPro" id="IPR016032">
    <property type="entry name" value="Sig_transdc_resp-reg_C-effctor"/>
</dbReference>
<accession>A0A4R1BAH0</accession>
<protein>
    <submittedName>
        <fullName evidence="3">Response regulator transcription factor</fullName>
    </submittedName>
</protein>
<dbReference type="AlphaFoldDB" id="A0A4R1BAH0"/>
<dbReference type="SUPFAM" id="SSF46894">
    <property type="entry name" value="C-terminal effector domain of the bipartite response regulators"/>
    <property type="match status" value="1"/>
</dbReference>
<dbReference type="PROSITE" id="PS50043">
    <property type="entry name" value="HTH_LUXR_2"/>
    <property type="match status" value="1"/>
</dbReference>